<dbReference type="AlphaFoldDB" id="A0A0V1JS17"/>
<sequence>MFPVFFLNSSLSTSSALDWWKCKWKIVRQTPKRIRPPLLIGHSCGGAEVIRNRLLCENALAMRNASA</sequence>
<name>A0A0V1JS17_TRIPS</name>
<reference evidence="1 2" key="1">
    <citation type="submission" date="2015-01" db="EMBL/GenBank/DDBJ databases">
        <title>Evolution of Trichinella species and genotypes.</title>
        <authorList>
            <person name="Korhonen P.K."/>
            <person name="Edoardo P."/>
            <person name="Giuseppe L.R."/>
            <person name="Gasser R.B."/>
        </authorList>
    </citation>
    <scope>NUCLEOTIDE SEQUENCE [LARGE SCALE GENOMIC DNA]</scope>
    <source>
        <strain evidence="1">ISS176</strain>
    </source>
</reference>
<evidence type="ECO:0000313" key="2">
    <source>
        <dbReference type="Proteomes" id="UP000054826"/>
    </source>
</evidence>
<gene>
    <name evidence="1" type="ORF">T4C_7456</name>
</gene>
<accession>A0A0V1JS17</accession>
<organism evidence="1 2">
    <name type="scientific">Trichinella pseudospiralis</name>
    <name type="common">Parasitic roundworm</name>
    <dbReference type="NCBI Taxonomy" id="6337"/>
    <lineage>
        <taxon>Eukaryota</taxon>
        <taxon>Metazoa</taxon>
        <taxon>Ecdysozoa</taxon>
        <taxon>Nematoda</taxon>
        <taxon>Enoplea</taxon>
        <taxon>Dorylaimia</taxon>
        <taxon>Trichinellida</taxon>
        <taxon>Trichinellidae</taxon>
        <taxon>Trichinella</taxon>
    </lineage>
</organism>
<evidence type="ECO:0000313" key="1">
    <source>
        <dbReference type="EMBL" id="KRZ37786.1"/>
    </source>
</evidence>
<proteinExistence type="predicted"/>
<dbReference type="EMBL" id="JYDV01000054">
    <property type="protein sequence ID" value="KRZ37786.1"/>
    <property type="molecule type" value="Genomic_DNA"/>
</dbReference>
<protein>
    <submittedName>
        <fullName evidence="1">Uncharacterized protein</fullName>
    </submittedName>
</protein>
<dbReference type="Proteomes" id="UP000054826">
    <property type="component" value="Unassembled WGS sequence"/>
</dbReference>
<comment type="caution">
    <text evidence="1">The sequence shown here is derived from an EMBL/GenBank/DDBJ whole genome shotgun (WGS) entry which is preliminary data.</text>
</comment>